<organism evidence="2 3">
    <name type="scientific">Schizosaccharomyces cryophilus (strain OY26 / ATCC MYA-4695 / CBS 11777 / NBRC 106824 / NRRL Y48691)</name>
    <name type="common">Fission yeast</name>
    <dbReference type="NCBI Taxonomy" id="653667"/>
    <lineage>
        <taxon>Eukaryota</taxon>
        <taxon>Fungi</taxon>
        <taxon>Dikarya</taxon>
        <taxon>Ascomycota</taxon>
        <taxon>Taphrinomycotina</taxon>
        <taxon>Schizosaccharomycetes</taxon>
        <taxon>Schizosaccharomycetales</taxon>
        <taxon>Schizosaccharomycetaceae</taxon>
        <taxon>Schizosaccharomyces</taxon>
    </lineage>
</organism>
<reference evidence="2 3" key="1">
    <citation type="journal article" date="2011" name="Science">
        <title>Comparative functional genomics of the fission yeasts.</title>
        <authorList>
            <person name="Rhind N."/>
            <person name="Chen Z."/>
            <person name="Yassour M."/>
            <person name="Thompson D.A."/>
            <person name="Haas B.J."/>
            <person name="Habib N."/>
            <person name="Wapinski I."/>
            <person name="Roy S."/>
            <person name="Lin M.F."/>
            <person name="Heiman D.I."/>
            <person name="Young S.K."/>
            <person name="Furuya K."/>
            <person name="Guo Y."/>
            <person name="Pidoux A."/>
            <person name="Chen H.M."/>
            <person name="Robbertse B."/>
            <person name="Goldberg J.M."/>
            <person name="Aoki K."/>
            <person name="Bayne E.H."/>
            <person name="Berlin A.M."/>
            <person name="Desjardins C.A."/>
            <person name="Dobbs E."/>
            <person name="Dukaj L."/>
            <person name="Fan L."/>
            <person name="FitzGerald M.G."/>
            <person name="French C."/>
            <person name="Gujja S."/>
            <person name="Hansen K."/>
            <person name="Keifenheim D."/>
            <person name="Levin J.Z."/>
            <person name="Mosher R.A."/>
            <person name="Mueller C.A."/>
            <person name="Pfiffner J."/>
            <person name="Priest M."/>
            <person name="Russ C."/>
            <person name="Smialowska A."/>
            <person name="Swoboda P."/>
            <person name="Sykes S.M."/>
            <person name="Vaughn M."/>
            <person name="Vengrova S."/>
            <person name="Yoder R."/>
            <person name="Zeng Q."/>
            <person name="Allshire R."/>
            <person name="Baulcombe D."/>
            <person name="Birren B.W."/>
            <person name="Brown W."/>
            <person name="Ekwall K."/>
            <person name="Kellis M."/>
            <person name="Leatherwood J."/>
            <person name="Levin H."/>
            <person name="Margalit H."/>
            <person name="Martienssen R."/>
            <person name="Nieduszynski C.A."/>
            <person name="Spatafora J.W."/>
            <person name="Friedman N."/>
            <person name="Dalgaard J.Z."/>
            <person name="Baumann P."/>
            <person name="Niki H."/>
            <person name="Regev A."/>
            <person name="Nusbaum C."/>
        </authorList>
    </citation>
    <scope>NUCLEOTIDE SEQUENCE [LARGE SCALE GENOMIC DNA]</scope>
    <source>
        <strain evidence="3">OY26 / ATCC MYA-4695 / CBS 11777 / NBRC 106824 / NRRL Y48691</strain>
    </source>
</reference>
<protein>
    <submittedName>
        <fullName evidence="2">Meiotic recombination protein</fullName>
    </submittedName>
</protein>
<feature type="compositionally biased region" description="Polar residues" evidence="1">
    <location>
        <begin position="65"/>
        <end position="77"/>
    </location>
</feature>
<evidence type="ECO:0000313" key="2">
    <source>
        <dbReference type="EMBL" id="EPY52026.1"/>
    </source>
</evidence>
<sequence length="519" mass="57098">MQLTFCQLHLFKRNGNYRKLLTKTGLGIVLNEIFMSEVAFEGSVVYAPVETLVFMDTKTDHKQTIKNTEQASPNTAVKETEMSQPDIENDNMPSSALDPAEKSQAGESEGQTEIAESNVAEKSFEQDEQLGDSSKEETNSMFLQDQGTETQVQEDDNVVDSDDSHSFVENGDIDGNKEEEESKDLSGFTDITENKAIANKKEEEANVTPSNDILDLEWISKGLVLFPDSSVCSFIDNNDGNSFIYSATDDLNDNTLEDLFGLVRARLESLDTLSSDLELVCEFSDLNLKISEDNVYANQIHLVDILELLSAHCSHGNSFSVLFTTQPRFIARYNELVQDVSSASASELDLAEQDNEDSVITPDLSKESEENMPPDTSNDDRIDAAKDVLDEGEASSNKSDAKNIEVSTEEHIAANEQSGVDDNDPNAENLDDSALTSILEDINNNGEIAGSGTTPFESLLDEEQVKLDVINESQTQSGKRRLDDYDNILGEDLVNEGEDRTHITSPKKSKLVASSSEAS</sequence>
<dbReference type="Proteomes" id="UP000015464">
    <property type="component" value="Unassembled WGS sequence"/>
</dbReference>
<dbReference type="EMBL" id="KE546990">
    <property type="protein sequence ID" value="EPY52026.1"/>
    <property type="molecule type" value="Genomic_DNA"/>
</dbReference>
<keyword evidence="3" id="KW-1185">Reference proteome</keyword>
<dbReference type="STRING" id="653667.S9XE20"/>
<evidence type="ECO:0000313" key="3">
    <source>
        <dbReference type="Proteomes" id="UP000015464"/>
    </source>
</evidence>
<gene>
    <name evidence="2" type="ORF">SPOG_00446</name>
</gene>
<dbReference type="eggNOG" id="ENOG502SAQ9">
    <property type="taxonomic scope" value="Eukaryota"/>
</dbReference>
<dbReference type="HOGENOM" id="CLU_570059_0_0_1"/>
<evidence type="ECO:0000256" key="1">
    <source>
        <dbReference type="SAM" id="MobiDB-lite"/>
    </source>
</evidence>
<dbReference type="OrthoDB" id="5400187at2759"/>
<feature type="compositionally biased region" description="Acidic residues" evidence="1">
    <location>
        <begin position="152"/>
        <end position="161"/>
    </location>
</feature>
<dbReference type="RefSeq" id="XP_013023409.1">
    <property type="nucleotide sequence ID" value="XM_013167955.1"/>
</dbReference>
<name>S9XE20_SCHCR</name>
<feature type="compositionally biased region" description="Polar residues" evidence="1">
    <location>
        <begin position="105"/>
        <end position="115"/>
    </location>
</feature>
<feature type="region of interest" description="Disordered" evidence="1">
    <location>
        <begin position="148"/>
        <end position="189"/>
    </location>
</feature>
<dbReference type="AlphaFoldDB" id="S9XE20"/>
<dbReference type="OMA" id="VYANQIH"/>
<dbReference type="GeneID" id="25034778"/>
<dbReference type="Pfam" id="PF10336">
    <property type="entry name" value="DUF2420"/>
    <property type="match status" value="1"/>
</dbReference>
<proteinExistence type="predicted"/>
<feature type="region of interest" description="Disordered" evidence="1">
    <location>
        <begin position="60"/>
        <end position="136"/>
    </location>
</feature>
<feature type="region of interest" description="Disordered" evidence="1">
    <location>
        <begin position="493"/>
        <end position="519"/>
    </location>
</feature>
<accession>S9XE20</accession>
<dbReference type="InterPro" id="IPR018822">
    <property type="entry name" value="UPF0646"/>
</dbReference>
<feature type="region of interest" description="Disordered" evidence="1">
    <location>
        <begin position="347"/>
        <end position="381"/>
    </location>
</feature>